<evidence type="ECO:0000256" key="1">
    <source>
        <dbReference type="SAM" id="Phobius"/>
    </source>
</evidence>
<proteinExistence type="predicted"/>
<evidence type="ECO:0000313" key="2">
    <source>
        <dbReference type="EMBL" id="MBB1485263.1"/>
    </source>
</evidence>
<evidence type="ECO:0000313" key="3">
    <source>
        <dbReference type="Proteomes" id="UP000565262"/>
    </source>
</evidence>
<organism evidence="2 3">
    <name type="scientific">Oceanospirillum sediminis</name>
    <dbReference type="NCBI Taxonomy" id="2760088"/>
    <lineage>
        <taxon>Bacteria</taxon>
        <taxon>Pseudomonadati</taxon>
        <taxon>Pseudomonadota</taxon>
        <taxon>Gammaproteobacteria</taxon>
        <taxon>Oceanospirillales</taxon>
        <taxon>Oceanospirillaceae</taxon>
        <taxon>Oceanospirillum</taxon>
    </lineage>
</organism>
<feature type="transmembrane region" description="Helical" evidence="1">
    <location>
        <begin position="6"/>
        <end position="28"/>
    </location>
</feature>
<keyword evidence="3" id="KW-1185">Reference proteome</keyword>
<comment type="caution">
    <text evidence="2">The sequence shown here is derived from an EMBL/GenBank/DDBJ whole genome shotgun (WGS) entry which is preliminary data.</text>
</comment>
<keyword evidence="1" id="KW-0472">Membrane</keyword>
<dbReference type="EMBL" id="JACJFM010000001">
    <property type="protein sequence ID" value="MBB1485263.1"/>
    <property type="molecule type" value="Genomic_DNA"/>
</dbReference>
<dbReference type="Proteomes" id="UP000565262">
    <property type="component" value="Unassembled WGS sequence"/>
</dbReference>
<sequence length="180" mass="20021">MSILSLRQTITIILIVLTTIMTAIWFVLDGKEKAAGITGSSLLPDECHFMKHLHLGASSYQAIMPGRLACMSPVRYFGSQKQHAIRYTASGSVVGIDEMRLSLRLGAFEQQHAINELARFGNSLSLPLTGRALPFSVIQALREGSTGYWDLGKVRLDLERQILSPSLHEIQLVMHRKAYQ</sequence>
<protein>
    <submittedName>
        <fullName evidence="2">Uncharacterized protein</fullName>
    </submittedName>
</protein>
<gene>
    <name evidence="2" type="ORF">H4O21_01340</name>
</gene>
<reference evidence="2 3" key="1">
    <citation type="submission" date="2020-08" db="EMBL/GenBank/DDBJ databases">
        <title>Oceanospirillum sp. nov. isolated from marine sediment.</title>
        <authorList>
            <person name="Ji X."/>
        </authorList>
    </citation>
    <scope>NUCLEOTIDE SEQUENCE [LARGE SCALE GENOMIC DNA]</scope>
    <source>
        <strain evidence="2 3">D5</strain>
    </source>
</reference>
<keyword evidence="1" id="KW-0812">Transmembrane</keyword>
<dbReference type="AlphaFoldDB" id="A0A839IIV0"/>
<accession>A0A839IIV0</accession>
<name>A0A839IIV0_9GAMM</name>
<keyword evidence="1" id="KW-1133">Transmembrane helix</keyword>
<dbReference type="RefSeq" id="WP_182807032.1">
    <property type="nucleotide sequence ID" value="NZ_JACJFM010000001.1"/>
</dbReference>